<protein>
    <submittedName>
        <fullName evidence="9">Uncharacterized protein</fullName>
    </submittedName>
</protein>
<feature type="transmembrane region" description="Helical" evidence="8">
    <location>
        <begin position="838"/>
        <end position="856"/>
    </location>
</feature>
<dbReference type="PANTHER" id="PTHR33281">
    <property type="entry name" value="UPF0187 PROTEIN YNEE"/>
    <property type="match status" value="1"/>
</dbReference>
<dbReference type="Pfam" id="PF25539">
    <property type="entry name" value="Bestrophin_2"/>
    <property type="match status" value="1"/>
</dbReference>
<evidence type="ECO:0000313" key="9">
    <source>
        <dbReference type="EMBL" id="CAJ1372924.1"/>
    </source>
</evidence>
<dbReference type="PANTHER" id="PTHR33281:SF20">
    <property type="match status" value="1"/>
</dbReference>
<evidence type="ECO:0000256" key="5">
    <source>
        <dbReference type="ARBA" id="ARBA00023065"/>
    </source>
</evidence>
<keyword evidence="3 8" id="KW-0812">Transmembrane</keyword>
<evidence type="ECO:0000256" key="1">
    <source>
        <dbReference type="ARBA" id="ARBA00004141"/>
    </source>
</evidence>
<name>A0AA36HR10_9DINO</name>
<dbReference type="PROSITE" id="PS50096">
    <property type="entry name" value="IQ"/>
    <property type="match status" value="2"/>
</dbReference>
<dbReference type="SMART" id="SM00015">
    <property type="entry name" value="IQ"/>
    <property type="match status" value="4"/>
</dbReference>
<dbReference type="Proteomes" id="UP001178507">
    <property type="component" value="Unassembled WGS sequence"/>
</dbReference>
<keyword evidence="2" id="KW-0813">Transport</keyword>
<feature type="compositionally biased region" description="Low complexity" evidence="7">
    <location>
        <begin position="645"/>
        <end position="658"/>
    </location>
</feature>
<feature type="transmembrane region" description="Helical" evidence="8">
    <location>
        <begin position="1040"/>
        <end position="1060"/>
    </location>
</feature>
<comment type="subcellular location">
    <subcellularLocation>
        <location evidence="1">Membrane</location>
        <topology evidence="1">Multi-pass membrane protein</topology>
    </subcellularLocation>
</comment>
<feature type="transmembrane region" description="Helical" evidence="8">
    <location>
        <begin position="564"/>
        <end position="584"/>
    </location>
</feature>
<dbReference type="GO" id="GO:0005254">
    <property type="term" value="F:chloride channel activity"/>
    <property type="evidence" value="ECO:0007669"/>
    <property type="project" value="InterPro"/>
</dbReference>
<dbReference type="AlphaFoldDB" id="A0AA36HR10"/>
<evidence type="ECO:0000256" key="7">
    <source>
        <dbReference type="SAM" id="MobiDB-lite"/>
    </source>
</evidence>
<evidence type="ECO:0000256" key="4">
    <source>
        <dbReference type="ARBA" id="ARBA00022989"/>
    </source>
</evidence>
<feature type="region of interest" description="Disordered" evidence="7">
    <location>
        <begin position="287"/>
        <end position="320"/>
    </location>
</feature>
<feature type="transmembrane region" description="Helical" evidence="8">
    <location>
        <begin position="1066"/>
        <end position="1087"/>
    </location>
</feature>
<keyword evidence="10" id="KW-1185">Reference proteome</keyword>
<feature type="transmembrane region" description="Helical" evidence="8">
    <location>
        <begin position="538"/>
        <end position="558"/>
    </location>
</feature>
<accession>A0AA36HR10</accession>
<feature type="compositionally biased region" description="Polar residues" evidence="7">
    <location>
        <begin position="309"/>
        <end position="320"/>
    </location>
</feature>
<comment type="caution">
    <text evidence="9">The sequence shown here is derived from an EMBL/GenBank/DDBJ whole genome shotgun (WGS) entry which is preliminary data.</text>
</comment>
<proteinExistence type="predicted"/>
<dbReference type="GO" id="GO:0016020">
    <property type="term" value="C:membrane"/>
    <property type="evidence" value="ECO:0007669"/>
    <property type="project" value="UniProtKB-SubCell"/>
</dbReference>
<sequence>MCTEQQLEMEIRLLEQQLANADGFQEPHVLPDSEEARPPATPPRIEVKLDPSAFVSDYAHLTRSEYIKLKAQRRDAALAIQTQIKVFLVRRYMCVARRVPSLRRIQASCRCFLAQAEMKERRMNQQLKFVLLMTQLQAKIRLRLKRKRMEKQRQQDEEERLWHAALRKLQGEAAVKVASKCRSFLAGALLAAGRTPQSVKEIQRMCRVHFARVHLVQRRMLHGAARRVQLACQVHLSRRQVLDQLALVREQERLRIRAVLRLQTLLKGMRARQELHHLRVLNDEAERRRRRLEEERGPEARLRGEVSPMKQTSSQTQAGNSEAMVASHGLVFGRGSAMKALAWSLPASALTVLLHQWLDADLGQQLEGCEMIWLGFSVVLGVLVALRSYHAYTHFCERASTLHQVSNEWGIALTKLLSFCNCAVGTRPAVLQLQHLLTRLMSLLHSTALAQCCGLEDGVLEVLDLSCINKESLAQLKNTSDQCETLLLWLERCILEAERQKVLDVPAPILSSALQQLSHGMLGVLNFRSRSEIQLPGLFWQVLSFGLTAHWLLTPVASQLLRPWLAGIIIFAVETAYFTLFYLAQELDVGDSHLPHNMQKQFNEKLQRLTLPQSHAFPDFKKLLDPEPMASPPSLHSYFLDQDASSSLPPSVRPSVVPSTPPSQPPSQPLSGGAMPSLELDLTEDCTDTEHDTVLLADELTLYEIQEWLMQLHDGMTQMDQDLLDALQEAQVLPDRWPIHPEHGISVPSLAGRLQDFLQDERTDPEIRQRLCWSIRSAEPIQRVQALKPPLPSCVRLKAVELNADPPERQAEPMIEYKHGTWGMAVLARRRGSVIPKALVWSLPCALITVLLHSFWDTEKGEANREMEGITTIWSSFTFVLGFLIVFRSNQAYSRFWESVTLFQQTSGEWTSALSNLLSFCRAEAEYKDDVEKFRQYLIRLLSLLHCNALQTMCELDDDSLEILNLNGISERSLQHLSRSPDRCETVLLWIERLIIEANNKELFDVPPPILSRAFQELSRGMVGVTNVRKIRMIPFPFPYSQYLSLMLIAHWILTPFVASQLVLKAWWAGIIVFVVSTSFWTLFYIAQEIDQPFGEDANDLPVRDMQKEFNMKLEYFVKPLSFTLPDYTFTAERLPVQVLSSSTFKLDGSLSLGEPSEELLSPRPEIHVASFEQPDDATLAAELCLKELRLLIRDLVPHGEEVWEELEERQIVRSPLSTSRRNPPDDPPERISPRQLLVRLDDFLARHGRSDLDFVQIRLLRAVLSDRLQRLKRI</sequence>
<dbReference type="EMBL" id="CAUJNA010000164">
    <property type="protein sequence ID" value="CAJ1372924.1"/>
    <property type="molecule type" value="Genomic_DNA"/>
</dbReference>
<feature type="transmembrane region" description="Helical" evidence="8">
    <location>
        <begin position="370"/>
        <end position="389"/>
    </location>
</feature>
<feature type="compositionally biased region" description="Basic and acidic residues" evidence="7">
    <location>
        <begin position="287"/>
        <end position="304"/>
    </location>
</feature>
<dbReference type="InterPro" id="IPR000048">
    <property type="entry name" value="IQ_motif_EF-hand-BS"/>
</dbReference>
<feature type="compositionally biased region" description="Pro residues" evidence="7">
    <location>
        <begin position="659"/>
        <end position="668"/>
    </location>
</feature>
<feature type="region of interest" description="Disordered" evidence="7">
    <location>
        <begin position="643"/>
        <end position="677"/>
    </location>
</feature>
<evidence type="ECO:0000256" key="3">
    <source>
        <dbReference type="ARBA" id="ARBA00022692"/>
    </source>
</evidence>
<keyword evidence="5" id="KW-0406">Ion transport</keyword>
<feature type="transmembrane region" description="Helical" evidence="8">
    <location>
        <begin position="868"/>
        <end position="887"/>
    </location>
</feature>
<gene>
    <name evidence="9" type="ORF">EVOR1521_LOCUS2897</name>
</gene>
<evidence type="ECO:0000256" key="2">
    <source>
        <dbReference type="ARBA" id="ARBA00022448"/>
    </source>
</evidence>
<reference evidence="9" key="1">
    <citation type="submission" date="2023-08" db="EMBL/GenBank/DDBJ databases">
        <authorList>
            <person name="Chen Y."/>
            <person name="Shah S."/>
            <person name="Dougan E. K."/>
            <person name="Thang M."/>
            <person name="Chan C."/>
        </authorList>
    </citation>
    <scope>NUCLEOTIDE SEQUENCE</scope>
</reference>
<dbReference type="InterPro" id="IPR044669">
    <property type="entry name" value="YneE/VCCN1/2-like"/>
</dbReference>
<organism evidence="9 10">
    <name type="scientific">Effrenium voratum</name>
    <dbReference type="NCBI Taxonomy" id="2562239"/>
    <lineage>
        <taxon>Eukaryota</taxon>
        <taxon>Sar</taxon>
        <taxon>Alveolata</taxon>
        <taxon>Dinophyceae</taxon>
        <taxon>Suessiales</taxon>
        <taxon>Symbiodiniaceae</taxon>
        <taxon>Effrenium</taxon>
    </lineage>
</organism>
<keyword evidence="6 8" id="KW-0472">Membrane</keyword>
<evidence type="ECO:0000256" key="6">
    <source>
        <dbReference type="ARBA" id="ARBA00023136"/>
    </source>
</evidence>
<keyword evidence="4 8" id="KW-1133">Transmembrane helix</keyword>
<evidence type="ECO:0000313" key="10">
    <source>
        <dbReference type="Proteomes" id="UP001178507"/>
    </source>
</evidence>
<evidence type="ECO:0000256" key="8">
    <source>
        <dbReference type="SAM" id="Phobius"/>
    </source>
</evidence>